<dbReference type="RefSeq" id="WP_060778404.1">
    <property type="nucleotide sequence ID" value="NZ_CAJHLF010000008.1"/>
</dbReference>
<accession>A0A0X8FEQ9</accession>
<protein>
    <recommendedName>
        <fullName evidence="12">Ascorbate-specific PTS system EIIC component</fullName>
    </recommendedName>
    <alternativeName>
        <fullName evidence="13">Ascorbate-specific permease IIC component UlaA</fullName>
    </alternativeName>
</protein>
<feature type="transmembrane region" description="Helical" evidence="14">
    <location>
        <begin position="370"/>
        <end position="393"/>
    </location>
</feature>
<dbReference type="GO" id="GO:0009401">
    <property type="term" value="P:phosphoenolpyruvate-dependent sugar phosphotransferase system"/>
    <property type="evidence" value="ECO:0007669"/>
    <property type="project" value="UniProtKB-KW"/>
</dbReference>
<dbReference type="Proteomes" id="UP001069145">
    <property type="component" value="Unassembled WGS sequence"/>
</dbReference>
<dbReference type="GO" id="GO:0005886">
    <property type="term" value="C:plasma membrane"/>
    <property type="evidence" value="ECO:0007669"/>
    <property type="project" value="UniProtKB-SubCell"/>
</dbReference>
<reference evidence="16 17" key="1">
    <citation type="submission" date="2020-12" db="EMBL/GenBank/DDBJ databases">
        <title>FDA dAtabase for Regulatory Grade micrObial Sequences (FDA-ARGOS): Supporting development and validation of Infectious Disease Dx tests.</title>
        <authorList>
            <person name="Sproer C."/>
            <person name="Gronow S."/>
            <person name="Severitt S."/>
            <person name="Schroder I."/>
            <person name="Tallon L."/>
            <person name="Sadzewicz L."/>
            <person name="Zhao X."/>
            <person name="Boylan J."/>
            <person name="Ott S."/>
            <person name="Bowen H."/>
            <person name="Vavikolanu K."/>
            <person name="Mehta A."/>
            <person name="Aluvathingal J."/>
            <person name="Nadendla S."/>
            <person name="Lowell S."/>
            <person name="Myers T."/>
            <person name="Yan Y."/>
            <person name="Sichtig H."/>
        </authorList>
    </citation>
    <scope>NUCLEOTIDE SEQUENCE [LARGE SCALE GENOMIC DNA]</scope>
    <source>
        <strain evidence="16 17">FDAARGOS_911</strain>
    </source>
</reference>
<dbReference type="EMBL" id="CP065662">
    <property type="protein sequence ID" value="QPS00719.1"/>
    <property type="molecule type" value="Genomic_DNA"/>
</dbReference>
<evidence type="ECO:0000256" key="14">
    <source>
        <dbReference type="SAM" id="Phobius"/>
    </source>
</evidence>
<keyword evidence="18" id="KW-1185">Reference proteome</keyword>
<evidence type="ECO:0000256" key="1">
    <source>
        <dbReference type="ARBA" id="ARBA00004651"/>
    </source>
</evidence>
<comment type="function">
    <text evidence="10">The phosphoenolpyruvate-dependent sugar phosphotransferase system (sugar PTS), a major carbohydrate active transport system, catalyzes the phosphorylation of incoming sugar substrates concomitantly with their translocation across the cell membrane. The enzyme II UlaABC PTS system is involved in ascorbate transport.</text>
</comment>
<evidence type="ECO:0000313" key="15">
    <source>
        <dbReference type="EMBL" id="MCY3052394.1"/>
    </source>
</evidence>
<dbReference type="Pfam" id="PF03611">
    <property type="entry name" value="EIIC-GAT"/>
    <property type="match status" value="1"/>
</dbReference>
<feature type="transmembrane region" description="Helical" evidence="14">
    <location>
        <begin position="345"/>
        <end position="364"/>
    </location>
</feature>
<comment type="subunit">
    <text evidence="2">Homodimer.</text>
</comment>
<dbReference type="OrthoDB" id="9796178at2"/>
<gene>
    <name evidence="16" type="ORF">I6G68_04760</name>
    <name evidence="15" type="ORF">ODY43_00035</name>
</gene>
<feature type="transmembrane region" description="Helical" evidence="14">
    <location>
        <begin position="41"/>
        <end position="65"/>
    </location>
</feature>
<feature type="transmembrane region" description="Helical" evidence="14">
    <location>
        <begin position="317"/>
        <end position="338"/>
    </location>
</feature>
<evidence type="ECO:0000256" key="4">
    <source>
        <dbReference type="ARBA" id="ARBA00022475"/>
    </source>
</evidence>
<evidence type="ECO:0000313" key="18">
    <source>
        <dbReference type="Proteomes" id="UP001069145"/>
    </source>
</evidence>
<evidence type="ECO:0000256" key="11">
    <source>
        <dbReference type="ARBA" id="ARBA00038218"/>
    </source>
</evidence>
<dbReference type="EMBL" id="JAOTML010000001">
    <property type="protein sequence ID" value="MCY3052394.1"/>
    <property type="molecule type" value="Genomic_DNA"/>
</dbReference>
<evidence type="ECO:0000256" key="2">
    <source>
        <dbReference type="ARBA" id="ARBA00011738"/>
    </source>
</evidence>
<evidence type="ECO:0000256" key="10">
    <source>
        <dbReference type="ARBA" id="ARBA00037387"/>
    </source>
</evidence>
<feature type="transmembrane region" description="Helical" evidence="14">
    <location>
        <begin position="224"/>
        <end position="247"/>
    </location>
</feature>
<dbReference type="PANTHER" id="PTHR33843:SF4">
    <property type="entry name" value="ASCORBATE-SPECIFIC PTS SYSTEM EIIC COMPONENT"/>
    <property type="match status" value="1"/>
</dbReference>
<evidence type="ECO:0000256" key="3">
    <source>
        <dbReference type="ARBA" id="ARBA00022448"/>
    </source>
</evidence>
<feature type="transmembrane region" description="Helical" evidence="14">
    <location>
        <begin position="118"/>
        <end position="137"/>
    </location>
</feature>
<comment type="similarity">
    <text evidence="11">Belongs to the UlaA family.</text>
</comment>
<dbReference type="GeneID" id="35767064"/>
<dbReference type="InterPro" id="IPR004703">
    <property type="entry name" value="PTS_sugar-sp_permease"/>
</dbReference>
<evidence type="ECO:0000256" key="5">
    <source>
        <dbReference type="ARBA" id="ARBA00022597"/>
    </source>
</evidence>
<organism evidence="16 17">
    <name type="scientific">Aerococcus urinae</name>
    <dbReference type="NCBI Taxonomy" id="1376"/>
    <lineage>
        <taxon>Bacteria</taxon>
        <taxon>Bacillati</taxon>
        <taxon>Bacillota</taxon>
        <taxon>Bacilli</taxon>
        <taxon>Lactobacillales</taxon>
        <taxon>Aerococcaceae</taxon>
        <taxon>Aerococcus</taxon>
    </lineage>
</organism>
<sequence>MNLLLYFIQTIFSQAVFIIGLVCLIGLLIQKKSFDKIVSSVIKAMIGFLLINEGGKFLGMALLPLQPMFIKIFNLNVDVPSLDQAMGGLEGVGFEMALIFALGFVLNILIARFTPLKFVHLSAHVSFFYAGLIAALLKYNTSLPTAAIVLIGAIILGIYLTVTCAYVYPFMKNIKGGEGFTLAHSSSVGLLIGALLGKVVGKGSRDIEEIQFPKSLGFLREMTIALSLVMMALFLGLSLLAGPSFVVDQVSKGQDIFSFSLINGLTFGMWITVIITGVRMLLAEIVPAFHGISAKLIPNAIPGLDVPLLFPNHPTSVIVGFLMSLLAGFLGVFVLGLIGYPIPVFPALIPTFFTGAITAIFGNSTGGRRGAIAASFTNGLILIFGQALLLPMVGDYAQIMRVLAETDYAFYGPLLGYLLRLIGI</sequence>
<dbReference type="AlphaFoldDB" id="A0A0X8FEQ9"/>
<keyword evidence="7 14" id="KW-0812">Transmembrane</keyword>
<keyword evidence="3" id="KW-0813">Transport</keyword>
<proteinExistence type="inferred from homology"/>
<keyword evidence="8 14" id="KW-1133">Transmembrane helix</keyword>
<dbReference type="Proteomes" id="UP000594771">
    <property type="component" value="Chromosome"/>
</dbReference>
<evidence type="ECO:0000256" key="9">
    <source>
        <dbReference type="ARBA" id="ARBA00023136"/>
    </source>
</evidence>
<dbReference type="InterPro" id="IPR051562">
    <property type="entry name" value="Ascorbate-PTS_EIIC"/>
</dbReference>
<dbReference type="KEGG" id="aun:AWM73_05290"/>
<evidence type="ECO:0000256" key="12">
    <source>
        <dbReference type="ARBA" id="ARBA00039702"/>
    </source>
</evidence>
<feature type="transmembrane region" description="Helical" evidence="14">
    <location>
        <begin position="259"/>
        <end position="282"/>
    </location>
</feature>
<keyword evidence="5" id="KW-0762">Sugar transport</keyword>
<evidence type="ECO:0000313" key="16">
    <source>
        <dbReference type="EMBL" id="QPS00719.1"/>
    </source>
</evidence>
<evidence type="ECO:0000256" key="13">
    <source>
        <dbReference type="ARBA" id="ARBA00042859"/>
    </source>
</evidence>
<name>A0A0X8FEQ9_9LACT</name>
<keyword evidence="6" id="KW-0598">Phosphotransferase system</keyword>
<keyword evidence="9 14" id="KW-0472">Membrane</keyword>
<evidence type="ECO:0000313" key="17">
    <source>
        <dbReference type="Proteomes" id="UP000594771"/>
    </source>
</evidence>
<dbReference type="PANTHER" id="PTHR33843">
    <property type="entry name" value="ASCORBATE-SPECIFIC PTS SYSTEM EIIC COMPONENT"/>
    <property type="match status" value="1"/>
</dbReference>
<feature type="transmembrane region" description="Helical" evidence="14">
    <location>
        <begin position="143"/>
        <end position="168"/>
    </location>
</feature>
<keyword evidence="4" id="KW-1003">Cell membrane</keyword>
<comment type="subcellular location">
    <subcellularLocation>
        <location evidence="1">Cell membrane</location>
        <topology evidence="1">Multi-pass membrane protein</topology>
    </subcellularLocation>
</comment>
<feature type="transmembrane region" description="Helical" evidence="14">
    <location>
        <begin position="6"/>
        <end position="29"/>
    </location>
</feature>
<evidence type="ECO:0000256" key="7">
    <source>
        <dbReference type="ARBA" id="ARBA00022692"/>
    </source>
</evidence>
<evidence type="ECO:0000256" key="6">
    <source>
        <dbReference type="ARBA" id="ARBA00022683"/>
    </source>
</evidence>
<evidence type="ECO:0000256" key="8">
    <source>
        <dbReference type="ARBA" id="ARBA00022989"/>
    </source>
</evidence>
<feature type="transmembrane region" description="Helical" evidence="14">
    <location>
        <begin position="85"/>
        <end position="106"/>
    </location>
</feature>
<reference evidence="15" key="2">
    <citation type="submission" date="2022-09" db="EMBL/GenBank/DDBJ databases">
        <title>Aerococcus urinae taxonomy study.</title>
        <authorList>
            <person name="Christensen J."/>
            <person name="Senneby E."/>
        </authorList>
    </citation>
    <scope>NUCLEOTIDE SEQUENCE</scope>
    <source>
        <strain evidence="15">NLD-066-U95</strain>
    </source>
</reference>